<dbReference type="SUPFAM" id="SSF52821">
    <property type="entry name" value="Rhodanese/Cell cycle control phosphatase"/>
    <property type="match status" value="1"/>
</dbReference>
<evidence type="ECO:0000259" key="1">
    <source>
        <dbReference type="PROSITE" id="PS50206"/>
    </source>
</evidence>
<evidence type="ECO:0000313" key="2">
    <source>
        <dbReference type="EMBL" id="MFC5463595.1"/>
    </source>
</evidence>
<keyword evidence="3" id="KW-1185">Reference proteome</keyword>
<name>A0ABW0LCI7_9BACI</name>
<sequence length="191" mass="21000">MENIKVNVTLDAKGLSCPMPIVKTKKTMNTLEAGQVLEVQATDKGSKADIRAWANSSGHQYLGTIEEGDVLKHYLRKSSNDGSIEKKHPNAISNDELKKKLNANENIVVLDVREAAEYAFNHIPNAVSIPLGEIEERLGELNKEDEIFVLCRTGNRSDLAAQKLAERGFSNVINVVPGMGDWTGKTNTLNK</sequence>
<dbReference type="CDD" id="cd00291">
    <property type="entry name" value="SirA_YedF_YeeD"/>
    <property type="match status" value="1"/>
</dbReference>
<dbReference type="PANTHER" id="PTHR43031">
    <property type="entry name" value="FAD-DEPENDENT OXIDOREDUCTASE"/>
    <property type="match status" value="1"/>
</dbReference>
<dbReference type="PROSITE" id="PS50206">
    <property type="entry name" value="RHODANESE_3"/>
    <property type="match status" value="1"/>
</dbReference>
<dbReference type="SMART" id="SM00450">
    <property type="entry name" value="RHOD"/>
    <property type="match status" value="1"/>
</dbReference>
<dbReference type="InterPro" id="IPR001455">
    <property type="entry name" value="TusA-like"/>
</dbReference>
<dbReference type="InterPro" id="IPR050229">
    <property type="entry name" value="GlpE_sulfurtransferase"/>
</dbReference>
<dbReference type="PANTHER" id="PTHR43031:SF17">
    <property type="entry name" value="SULFURTRANSFERASE YTWF-RELATED"/>
    <property type="match status" value="1"/>
</dbReference>
<dbReference type="SUPFAM" id="SSF64307">
    <property type="entry name" value="SirA-like"/>
    <property type="match status" value="1"/>
</dbReference>
<dbReference type="Pfam" id="PF00581">
    <property type="entry name" value="Rhodanese"/>
    <property type="match status" value="1"/>
</dbReference>
<dbReference type="Pfam" id="PF01206">
    <property type="entry name" value="TusA"/>
    <property type="match status" value="1"/>
</dbReference>
<dbReference type="Gene3D" id="3.40.250.10">
    <property type="entry name" value="Rhodanese-like domain"/>
    <property type="match status" value="1"/>
</dbReference>
<protein>
    <submittedName>
        <fullName evidence="2">Sulfurtransferase TusA family protein</fullName>
    </submittedName>
</protein>
<organism evidence="2 3">
    <name type="scientific">Lederbergia graminis</name>
    <dbReference type="NCBI Taxonomy" id="735518"/>
    <lineage>
        <taxon>Bacteria</taxon>
        <taxon>Bacillati</taxon>
        <taxon>Bacillota</taxon>
        <taxon>Bacilli</taxon>
        <taxon>Bacillales</taxon>
        <taxon>Bacillaceae</taxon>
        <taxon>Lederbergia</taxon>
    </lineage>
</organism>
<evidence type="ECO:0000313" key="3">
    <source>
        <dbReference type="Proteomes" id="UP001596147"/>
    </source>
</evidence>
<dbReference type="InterPro" id="IPR036873">
    <property type="entry name" value="Rhodanese-like_dom_sf"/>
</dbReference>
<feature type="domain" description="Rhodanese" evidence="1">
    <location>
        <begin position="103"/>
        <end position="191"/>
    </location>
</feature>
<dbReference type="InterPro" id="IPR001763">
    <property type="entry name" value="Rhodanese-like_dom"/>
</dbReference>
<accession>A0ABW0LCI7</accession>
<dbReference type="Gene3D" id="3.30.110.40">
    <property type="entry name" value="TusA-like domain"/>
    <property type="match status" value="1"/>
</dbReference>
<gene>
    <name evidence="2" type="ORF">ACFPM4_02375</name>
</gene>
<dbReference type="InterPro" id="IPR036868">
    <property type="entry name" value="TusA-like_sf"/>
</dbReference>
<proteinExistence type="predicted"/>
<comment type="caution">
    <text evidence="2">The sequence shown here is derived from an EMBL/GenBank/DDBJ whole genome shotgun (WGS) entry which is preliminary data.</text>
</comment>
<reference evidence="3" key="1">
    <citation type="journal article" date="2019" name="Int. J. Syst. Evol. Microbiol.">
        <title>The Global Catalogue of Microorganisms (GCM) 10K type strain sequencing project: providing services to taxonomists for standard genome sequencing and annotation.</title>
        <authorList>
            <consortium name="The Broad Institute Genomics Platform"/>
            <consortium name="The Broad Institute Genome Sequencing Center for Infectious Disease"/>
            <person name="Wu L."/>
            <person name="Ma J."/>
        </authorList>
    </citation>
    <scope>NUCLEOTIDE SEQUENCE [LARGE SCALE GENOMIC DNA]</scope>
    <source>
        <strain evidence="3">CGMCC 1.12237</strain>
    </source>
</reference>
<dbReference type="EMBL" id="JBHSMC010000001">
    <property type="protein sequence ID" value="MFC5463595.1"/>
    <property type="molecule type" value="Genomic_DNA"/>
</dbReference>
<dbReference type="CDD" id="cd00158">
    <property type="entry name" value="RHOD"/>
    <property type="match status" value="1"/>
</dbReference>
<dbReference type="RefSeq" id="WP_382347296.1">
    <property type="nucleotide sequence ID" value="NZ_JBHSMC010000001.1"/>
</dbReference>
<dbReference type="PROSITE" id="PS01148">
    <property type="entry name" value="UPF0033"/>
    <property type="match status" value="1"/>
</dbReference>
<dbReference type="Proteomes" id="UP001596147">
    <property type="component" value="Unassembled WGS sequence"/>
</dbReference>